<evidence type="ECO:0008006" key="3">
    <source>
        <dbReference type="Google" id="ProtNLM"/>
    </source>
</evidence>
<gene>
    <name evidence="1" type="ORF">Glove_209g8</name>
</gene>
<proteinExistence type="predicted"/>
<keyword evidence="2" id="KW-1185">Reference proteome</keyword>
<dbReference type="EMBL" id="PQFF01000196">
    <property type="protein sequence ID" value="RHZ75787.1"/>
    <property type="molecule type" value="Genomic_DNA"/>
</dbReference>
<dbReference type="Proteomes" id="UP000266861">
    <property type="component" value="Unassembled WGS sequence"/>
</dbReference>
<protein>
    <recommendedName>
        <fullName evidence="3">Protein kinase domain-containing protein</fullName>
    </recommendedName>
</protein>
<evidence type="ECO:0000313" key="2">
    <source>
        <dbReference type="Proteomes" id="UP000266861"/>
    </source>
</evidence>
<name>A0A397ILC7_9GLOM</name>
<evidence type="ECO:0000313" key="1">
    <source>
        <dbReference type="EMBL" id="RHZ75787.1"/>
    </source>
</evidence>
<accession>A0A397ILC7</accession>
<comment type="caution">
    <text evidence="1">The sequence shown here is derived from an EMBL/GenBank/DDBJ whole genome shotgun (WGS) entry which is preliminary data.</text>
</comment>
<sequence>MSITENYEIKISNFGLSRTLMREEAMSNSYIAVLAVFEIQILNCAEIPQF</sequence>
<dbReference type="AlphaFoldDB" id="A0A397ILC7"/>
<reference evidence="1 2" key="1">
    <citation type="submission" date="2018-08" db="EMBL/GenBank/DDBJ databases">
        <title>Genome and evolution of the arbuscular mycorrhizal fungus Diversispora epigaea (formerly Glomus versiforme) and its bacterial endosymbionts.</title>
        <authorList>
            <person name="Sun X."/>
            <person name="Fei Z."/>
            <person name="Harrison M."/>
        </authorList>
    </citation>
    <scope>NUCLEOTIDE SEQUENCE [LARGE SCALE GENOMIC DNA]</scope>
    <source>
        <strain evidence="1 2">IT104</strain>
    </source>
</reference>
<organism evidence="1 2">
    <name type="scientific">Diversispora epigaea</name>
    <dbReference type="NCBI Taxonomy" id="1348612"/>
    <lineage>
        <taxon>Eukaryota</taxon>
        <taxon>Fungi</taxon>
        <taxon>Fungi incertae sedis</taxon>
        <taxon>Mucoromycota</taxon>
        <taxon>Glomeromycotina</taxon>
        <taxon>Glomeromycetes</taxon>
        <taxon>Diversisporales</taxon>
        <taxon>Diversisporaceae</taxon>
        <taxon>Diversispora</taxon>
    </lineage>
</organism>